<protein>
    <submittedName>
        <fullName evidence="1">Uncharacterized protein</fullName>
    </submittedName>
</protein>
<proteinExistence type="predicted"/>
<dbReference type="EMBL" id="CP133614">
    <property type="protein sequence ID" value="WMV19524.1"/>
    <property type="molecule type" value="Genomic_DNA"/>
</dbReference>
<gene>
    <name evidence="1" type="ORF">MTR67_012909</name>
</gene>
<reference evidence="1" key="1">
    <citation type="submission" date="2023-08" db="EMBL/GenBank/DDBJ databases">
        <title>A de novo genome assembly of Solanum verrucosum Schlechtendal, a Mexican diploid species geographically isolated from the other diploid A-genome species in potato relatives.</title>
        <authorList>
            <person name="Hosaka K."/>
        </authorList>
    </citation>
    <scope>NUCLEOTIDE SEQUENCE</scope>
    <source>
        <tissue evidence="1">Young leaves</tissue>
    </source>
</reference>
<accession>A0AAF0THX3</accession>
<organism evidence="1 2">
    <name type="scientific">Solanum verrucosum</name>
    <dbReference type="NCBI Taxonomy" id="315347"/>
    <lineage>
        <taxon>Eukaryota</taxon>
        <taxon>Viridiplantae</taxon>
        <taxon>Streptophyta</taxon>
        <taxon>Embryophyta</taxon>
        <taxon>Tracheophyta</taxon>
        <taxon>Spermatophyta</taxon>
        <taxon>Magnoliopsida</taxon>
        <taxon>eudicotyledons</taxon>
        <taxon>Gunneridae</taxon>
        <taxon>Pentapetalae</taxon>
        <taxon>asterids</taxon>
        <taxon>lamiids</taxon>
        <taxon>Solanales</taxon>
        <taxon>Solanaceae</taxon>
        <taxon>Solanoideae</taxon>
        <taxon>Solaneae</taxon>
        <taxon>Solanum</taxon>
    </lineage>
</organism>
<evidence type="ECO:0000313" key="2">
    <source>
        <dbReference type="Proteomes" id="UP001234989"/>
    </source>
</evidence>
<dbReference type="Proteomes" id="UP001234989">
    <property type="component" value="Chromosome 3"/>
</dbReference>
<sequence>METRELTEELGNKIFFLDDLFLLRLLDLLATTQVAICREFQRTIEKQKDFEAHISPAKETKAILFTDKHNDTRPLLLIHFKIQLQQPYVQLGNKADETRGEKVSLNTIDLKQHVDLPSANSNL</sequence>
<evidence type="ECO:0000313" key="1">
    <source>
        <dbReference type="EMBL" id="WMV19524.1"/>
    </source>
</evidence>
<name>A0AAF0THX3_SOLVR</name>
<dbReference type="AlphaFoldDB" id="A0AAF0THX3"/>
<keyword evidence="2" id="KW-1185">Reference proteome</keyword>